<dbReference type="SMART" id="SM00066">
    <property type="entry name" value="GAL4"/>
    <property type="match status" value="1"/>
</dbReference>
<proteinExistence type="predicted"/>
<dbReference type="PROSITE" id="PS00463">
    <property type="entry name" value="ZN2_CY6_FUNGAL_1"/>
    <property type="match status" value="1"/>
</dbReference>
<gene>
    <name evidence="5" type="ORF">D9619_004406</name>
</gene>
<organism evidence="5 6">
    <name type="scientific">Psilocybe cf. subviscida</name>
    <dbReference type="NCBI Taxonomy" id="2480587"/>
    <lineage>
        <taxon>Eukaryota</taxon>
        <taxon>Fungi</taxon>
        <taxon>Dikarya</taxon>
        <taxon>Basidiomycota</taxon>
        <taxon>Agaricomycotina</taxon>
        <taxon>Agaricomycetes</taxon>
        <taxon>Agaricomycetidae</taxon>
        <taxon>Agaricales</taxon>
        <taxon>Agaricineae</taxon>
        <taxon>Strophariaceae</taxon>
        <taxon>Psilocybe</taxon>
    </lineage>
</organism>
<comment type="subcellular location">
    <subcellularLocation>
        <location evidence="1">Nucleus</location>
    </subcellularLocation>
</comment>
<reference evidence="5 6" key="1">
    <citation type="journal article" date="2020" name="ISME J.">
        <title>Uncovering the hidden diversity of litter-decomposition mechanisms in mushroom-forming fungi.</title>
        <authorList>
            <person name="Floudas D."/>
            <person name="Bentzer J."/>
            <person name="Ahren D."/>
            <person name="Johansson T."/>
            <person name="Persson P."/>
            <person name="Tunlid A."/>
        </authorList>
    </citation>
    <scope>NUCLEOTIDE SEQUENCE [LARGE SCALE GENOMIC DNA]</scope>
    <source>
        <strain evidence="5 6">CBS 101986</strain>
    </source>
</reference>
<accession>A0A8H5BQ37</accession>
<feature type="compositionally biased region" description="Basic and acidic residues" evidence="3">
    <location>
        <begin position="142"/>
        <end position="154"/>
    </location>
</feature>
<dbReference type="PANTHER" id="PTHR37534:SF20">
    <property type="entry name" value="PRO1A C6 ZINK-FINGER PROTEIN"/>
    <property type="match status" value="1"/>
</dbReference>
<dbReference type="PROSITE" id="PS50048">
    <property type="entry name" value="ZN2_CY6_FUNGAL_2"/>
    <property type="match status" value="1"/>
</dbReference>
<dbReference type="Pfam" id="PF11951">
    <property type="entry name" value="Fungal_trans_2"/>
    <property type="match status" value="1"/>
</dbReference>
<sequence>MPPVSTPKVSRAAKKTPAPSKQKGAVRAKSGCYTCRIRRKKCDENRTHDGGPCETCYRLKLECLGFGAKRPEWLRENTRVSAIRDRIKAHLAAQGMIKGHAGSGSRSTIQEDILKLSEYPLDDDMGPYHRGRGSGSSSEGSPGRDDSIESDRHYRLQPNTSDMRGVPFEYQPRGRYERYYDHQDVHARSDSPHGGSSMQDYEYAGDYPMNTDTTVEPYPSPAVQSSFSSWYHAVPADLLVMDELPEPTWTQDMVSHAYPSQVVSFQIISDATRHYVLNVVKIQYLLGNRNSLPEMIWKAINAHSDSRDAVALLSKAYYGRQQDPSFSVLADADTLERIQAIGSSLSSRPRFSADDAMAALHVVSLYLFDGGRGKWNQFLYFAAQYVRDVLEAPMYRRNYPRALEHATPKDQFVVKTTIWFDVLASITTQEPPKLIEYIRELFKPNRSYVGEAYTYSMLDPMGCENDVVWALAETSCLSYWKRNHERTGDLSIRELVIKASDIDQHLAAGPRPFPPQPDEDSWRRFLASEIFRTSAKLFLKSVESGDHPHVREVRACVDECYDAIMRYPSAETPSARSTIVRSTVFGVFICGALTDDTNKQNVLRTHLMQNSGQEGVGNVNVVLEILEKIWHRKTQQGRNVAVQWRQYLRHYEVLLV</sequence>
<evidence type="ECO:0000259" key="4">
    <source>
        <dbReference type="PROSITE" id="PS50048"/>
    </source>
</evidence>
<feature type="region of interest" description="Disordered" evidence="3">
    <location>
        <begin position="120"/>
        <end position="168"/>
    </location>
</feature>
<comment type="caution">
    <text evidence="5">The sequence shown here is derived from an EMBL/GenBank/DDBJ whole genome shotgun (WGS) entry which is preliminary data.</text>
</comment>
<dbReference type="Gene3D" id="4.10.240.10">
    <property type="entry name" value="Zn(2)-C6 fungal-type DNA-binding domain"/>
    <property type="match status" value="1"/>
</dbReference>
<dbReference type="Proteomes" id="UP000567179">
    <property type="component" value="Unassembled WGS sequence"/>
</dbReference>
<evidence type="ECO:0000313" key="6">
    <source>
        <dbReference type="Proteomes" id="UP000567179"/>
    </source>
</evidence>
<evidence type="ECO:0000256" key="1">
    <source>
        <dbReference type="ARBA" id="ARBA00004123"/>
    </source>
</evidence>
<evidence type="ECO:0000313" key="5">
    <source>
        <dbReference type="EMBL" id="KAF5327515.1"/>
    </source>
</evidence>
<dbReference type="OrthoDB" id="5419315at2759"/>
<dbReference type="GO" id="GO:0008270">
    <property type="term" value="F:zinc ion binding"/>
    <property type="evidence" value="ECO:0007669"/>
    <property type="project" value="InterPro"/>
</dbReference>
<dbReference type="InterPro" id="IPR001138">
    <property type="entry name" value="Zn2Cys6_DnaBD"/>
</dbReference>
<name>A0A8H5BQ37_9AGAR</name>
<feature type="domain" description="Zn(2)-C6 fungal-type" evidence="4">
    <location>
        <begin position="31"/>
        <end position="63"/>
    </location>
</feature>
<dbReference type="AlphaFoldDB" id="A0A8H5BQ37"/>
<dbReference type="PANTHER" id="PTHR37534">
    <property type="entry name" value="TRANSCRIPTIONAL ACTIVATOR PROTEIN UGA3"/>
    <property type="match status" value="1"/>
</dbReference>
<evidence type="ECO:0000256" key="3">
    <source>
        <dbReference type="SAM" id="MobiDB-lite"/>
    </source>
</evidence>
<dbReference type="EMBL" id="JAACJJ010000014">
    <property type="protein sequence ID" value="KAF5327515.1"/>
    <property type="molecule type" value="Genomic_DNA"/>
</dbReference>
<dbReference type="GO" id="GO:0005634">
    <property type="term" value="C:nucleus"/>
    <property type="evidence" value="ECO:0007669"/>
    <property type="project" value="UniProtKB-SubCell"/>
</dbReference>
<dbReference type="CDD" id="cd00067">
    <property type="entry name" value="GAL4"/>
    <property type="match status" value="1"/>
</dbReference>
<dbReference type="InterPro" id="IPR021858">
    <property type="entry name" value="Fun_TF"/>
</dbReference>
<keyword evidence="2" id="KW-0539">Nucleus</keyword>
<feature type="region of interest" description="Disordered" evidence="3">
    <location>
        <begin position="1"/>
        <end position="24"/>
    </location>
</feature>
<keyword evidence="6" id="KW-1185">Reference proteome</keyword>
<dbReference type="SUPFAM" id="SSF57701">
    <property type="entry name" value="Zn2/Cys6 DNA-binding domain"/>
    <property type="match status" value="1"/>
</dbReference>
<protein>
    <recommendedName>
        <fullName evidence="4">Zn(2)-C6 fungal-type domain-containing protein</fullName>
    </recommendedName>
</protein>
<dbReference type="InterPro" id="IPR036864">
    <property type="entry name" value="Zn2-C6_fun-type_DNA-bd_sf"/>
</dbReference>
<dbReference type="GO" id="GO:0000981">
    <property type="term" value="F:DNA-binding transcription factor activity, RNA polymerase II-specific"/>
    <property type="evidence" value="ECO:0007669"/>
    <property type="project" value="InterPro"/>
</dbReference>
<evidence type="ECO:0000256" key="2">
    <source>
        <dbReference type="ARBA" id="ARBA00023242"/>
    </source>
</evidence>